<comment type="caution">
    <text evidence="3">The sequence shown here is derived from an EMBL/GenBank/DDBJ whole genome shotgun (WGS) entry which is preliminary data.</text>
</comment>
<dbReference type="Gene3D" id="1.40.20.10">
    <property type="entry name" value="CHAD domain"/>
    <property type="match status" value="1"/>
</dbReference>
<organism evidence="3 4">
    <name type="scientific">Belnapia arida</name>
    <dbReference type="NCBI Taxonomy" id="2804533"/>
    <lineage>
        <taxon>Bacteria</taxon>
        <taxon>Pseudomonadati</taxon>
        <taxon>Pseudomonadota</taxon>
        <taxon>Alphaproteobacteria</taxon>
        <taxon>Acetobacterales</taxon>
        <taxon>Roseomonadaceae</taxon>
        <taxon>Belnapia</taxon>
    </lineage>
</organism>
<name>A0ABS1UG72_9PROT</name>
<evidence type="ECO:0000259" key="2">
    <source>
        <dbReference type="PROSITE" id="PS51708"/>
    </source>
</evidence>
<dbReference type="PANTHER" id="PTHR39339">
    <property type="entry name" value="SLR1444 PROTEIN"/>
    <property type="match status" value="1"/>
</dbReference>
<dbReference type="PANTHER" id="PTHR39339:SF1">
    <property type="entry name" value="CHAD DOMAIN-CONTAINING PROTEIN"/>
    <property type="match status" value="1"/>
</dbReference>
<evidence type="ECO:0000313" key="3">
    <source>
        <dbReference type="EMBL" id="MBL6082271.1"/>
    </source>
</evidence>
<sequence length="538" mass="58617">MALPLGHQISGAAFTGSTVVRPSPVWIRTMIEDVAPAPAELEIKFKLPAGAETKLAAHPALRSETGKGVKARHEVTTYFDTANRDLARRGATLRVRVGSKGRVQTLKLRDDGDSLFGRGEWEWPLESNTPDPAKLAATPLASLLDKLEVLGPVFTTEVDRTVRTLRLDDAEIETAIDIGAIRAGEAVEEIRELELELKGGKVAALYKLATQLGAELQLTLGVESKADRGWRLSTGHTRTPEKAGDILLPSKVTTAEAIRRIVGMTLANLLANLPAAAAGRIEGVHNMRIAIRRLRTALALFQPYLDKATTARFTEGLRQLGRVLGEARDWDVFCTETLAAAAEAGVAEELLNDLRGPAAIERTRAHASLGAALAGPPLTALVLELAAWVEDPAALAGSPDGGDLHTPLADLVPKLEERLERKARRRGRHIRRRSAEELHDLRKSLKKLRYGVEFLAPLHRRKQVRAFLHGCKALQQHLGTMNDAAVAETLVKRLGAGREAELARTAGTLGSWAERRRTEAHRHLRHAWHGFKATSLPN</sequence>
<accession>A0ABS1UG72</accession>
<dbReference type="InterPro" id="IPR007899">
    <property type="entry name" value="CHAD_dom"/>
</dbReference>
<feature type="domain" description="CHAD" evidence="2">
    <location>
        <begin position="251"/>
        <end position="533"/>
    </location>
</feature>
<dbReference type="Pfam" id="PF01928">
    <property type="entry name" value="CYTH"/>
    <property type="match status" value="1"/>
</dbReference>
<dbReference type="SMART" id="SM00880">
    <property type="entry name" value="CHAD"/>
    <property type="match status" value="1"/>
</dbReference>
<dbReference type="Proteomes" id="UP000660885">
    <property type="component" value="Unassembled WGS sequence"/>
</dbReference>
<dbReference type="PROSITE" id="PS51708">
    <property type="entry name" value="CHAD"/>
    <property type="match status" value="1"/>
</dbReference>
<proteinExistence type="predicted"/>
<dbReference type="SMART" id="SM01118">
    <property type="entry name" value="CYTH"/>
    <property type="match status" value="1"/>
</dbReference>
<dbReference type="PROSITE" id="PS51707">
    <property type="entry name" value="CYTH"/>
    <property type="match status" value="1"/>
</dbReference>
<dbReference type="InterPro" id="IPR033469">
    <property type="entry name" value="CYTH-like_dom_sf"/>
</dbReference>
<evidence type="ECO:0000313" key="4">
    <source>
        <dbReference type="Proteomes" id="UP000660885"/>
    </source>
</evidence>
<evidence type="ECO:0000259" key="1">
    <source>
        <dbReference type="PROSITE" id="PS51707"/>
    </source>
</evidence>
<gene>
    <name evidence="3" type="ORF">JMJ56_30300</name>
</gene>
<feature type="domain" description="CYTH" evidence="1">
    <location>
        <begin position="38"/>
        <end position="236"/>
    </location>
</feature>
<dbReference type="InterPro" id="IPR038186">
    <property type="entry name" value="CHAD_dom_sf"/>
</dbReference>
<reference evidence="3 4" key="1">
    <citation type="submission" date="2021-01" db="EMBL/GenBank/DDBJ databases">
        <title>Belnapia mucosa sp. nov. and Belnapia arida sp. nov., isolated from the Tabernas Desert (Almeria, Spain).</title>
        <authorList>
            <person name="Molina-Menor E."/>
            <person name="Vidal-Verdu A."/>
            <person name="Calonge A."/>
            <person name="Satari L."/>
            <person name="Pereto J."/>
            <person name="Porcar M."/>
        </authorList>
    </citation>
    <scope>NUCLEOTIDE SEQUENCE [LARGE SCALE GENOMIC DNA]</scope>
    <source>
        <strain evidence="3 4">T18</strain>
    </source>
</reference>
<dbReference type="Gene3D" id="2.40.320.10">
    <property type="entry name" value="Hypothetical Protein Pfu-838710-001"/>
    <property type="match status" value="1"/>
</dbReference>
<dbReference type="Pfam" id="PF05235">
    <property type="entry name" value="CHAD"/>
    <property type="match status" value="1"/>
</dbReference>
<dbReference type="RefSeq" id="WP_202835482.1">
    <property type="nucleotide sequence ID" value="NZ_JAETWB010000056.1"/>
</dbReference>
<protein>
    <submittedName>
        <fullName evidence="3">CYTH and CHAD domain-containing protein</fullName>
    </submittedName>
</protein>
<dbReference type="SUPFAM" id="SSF55154">
    <property type="entry name" value="CYTH-like phosphatases"/>
    <property type="match status" value="1"/>
</dbReference>
<keyword evidence="4" id="KW-1185">Reference proteome</keyword>
<dbReference type="EMBL" id="JAETWB010000056">
    <property type="protein sequence ID" value="MBL6082271.1"/>
    <property type="molecule type" value="Genomic_DNA"/>
</dbReference>
<dbReference type="CDD" id="cd07756">
    <property type="entry name" value="CYTH-like_Pase_CHAD"/>
    <property type="match status" value="1"/>
</dbReference>
<dbReference type="InterPro" id="IPR023577">
    <property type="entry name" value="CYTH_domain"/>
</dbReference>